<feature type="compositionally biased region" description="Basic and acidic residues" evidence="1">
    <location>
        <begin position="93"/>
        <end position="102"/>
    </location>
</feature>
<accession>A0ABD2IWU2</accession>
<dbReference type="Gene3D" id="3.30.420.10">
    <property type="entry name" value="Ribonuclease H-like superfamily/Ribonuclease H"/>
    <property type="match status" value="1"/>
</dbReference>
<dbReference type="Proteomes" id="UP001620626">
    <property type="component" value="Unassembled WGS sequence"/>
</dbReference>
<evidence type="ECO:0000313" key="2">
    <source>
        <dbReference type="EMBL" id="KAL3083592.1"/>
    </source>
</evidence>
<keyword evidence="3" id="KW-1185">Reference proteome</keyword>
<comment type="caution">
    <text evidence="2">The sequence shown here is derived from an EMBL/GenBank/DDBJ whole genome shotgun (WGS) entry which is preliminary data.</text>
</comment>
<name>A0ABD2IWU2_9BILA</name>
<dbReference type="InterPro" id="IPR036397">
    <property type="entry name" value="RNaseH_sf"/>
</dbReference>
<dbReference type="EMBL" id="JBICBT010001098">
    <property type="protein sequence ID" value="KAL3083592.1"/>
    <property type="molecule type" value="Genomic_DNA"/>
</dbReference>
<evidence type="ECO:0000313" key="3">
    <source>
        <dbReference type="Proteomes" id="UP001620626"/>
    </source>
</evidence>
<reference evidence="2 3" key="1">
    <citation type="submission" date="2024-10" db="EMBL/GenBank/DDBJ databases">
        <authorList>
            <person name="Kim D."/>
        </authorList>
    </citation>
    <scope>NUCLEOTIDE SEQUENCE [LARGE SCALE GENOMIC DNA]</scope>
    <source>
        <strain evidence="2">BH-2024</strain>
    </source>
</reference>
<dbReference type="AlphaFoldDB" id="A0ABD2IWU2"/>
<gene>
    <name evidence="2" type="ORF">niasHT_036364</name>
</gene>
<feature type="compositionally biased region" description="Polar residues" evidence="1">
    <location>
        <begin position="107"/>
        <end position="116"/>
    </location>
</feature>
<sequence length="163" mass="18488">MLNILAGEAERFVQTFKKGMLLVKKDTNWDNELAMNQFLLKYRVTPHSATGRSPAEMIDGSKWMAGQIMSQISPSLFLVRTAHGVWKRHLDQLKSDETKPDLECNTEADSISSNGDQTEDEKDGGQPTDVDEEEPNDPPNLHDPPLRRSVRERRPRQIFDPSA</sequence>
<protein>
    <submittedName>
        <fullName evidence="2">Uncharacterized protein</fullName>
    </submittedName>
</protein>
<feature type="region of interest" description="Disordered" evidence="1">
    <location>
        <begin position="93"/>
        <end position="163"/>
    </location>
</feature>
<organism evidence="2 3">
    <name type="scientific">Heterodera trifolii</name>
    <dbReference type="NCBI Taxonomy" id="157864"/>
    <lineage>
        <taxon>Eukaryota</taxon>
        <taxon>Metazoa</taxon>
        <taxon>Ecdysozoa</taxon>
        <taxon>Nematoda</taxon>
        <taxon>Chromadorea</taxon>
        <taxon>Rhabditida</taxon>
        <taxon>Tylenchina</taxon>
        <taxon>Tylenchomorpha</taxon>
        <taxon>Tylenchoidea</taxon>
        <taxon>Heteroderidae</taxon>
        <taxon>Heteroderinae</taxon>
        <taxon>Heterodera</taxon>
    </lineage>
</organism>
<evidence type="ECO:0000256" key="1">
    <source>
        <dbReference type="SAM" id="MobiDB-lite"/>
    </source>
</evidence>
<dbReference type="InterPro" id="IPR012337">
    <property type="entry name" value="RNaseH-like_sf"/>
</dbReference>
<proteinExistence type="predicted"/>
<dbReference type="SUPFAM" id="SSF53098">
    <property type="entry name" value="Ribonuclease H-like"/>
    <property type="match status" value="1"/>
</dbReference>